<name>A0A0D2AMT4_9PEZI</name>
<dbReference type="GeneID" id="27308917"/>
<proteinExistence type="predicted"/>
<feature type="compositionally biased region" description="Low complexity" evidence="1">
    <location>
        <begin position="19"/>
        <end position="35"/>
    </location>
</feature>
<dbReference type="OrthoDB" id="2013972at2759"/>
<accession>A0A0D2AMT4</accession>
<dbReference type="Proteomes" id="UP000053259">
    <property type="component" value="Unassembled WGS sequence"/>
</dbReference>
<evidence type="ECO:0000256" key="1">
    <source>
        <dbReference type="SAM" id="MobiDB-lite"/>
    </source>
</evidence>
<dbReference type="GO" id="GO:0008168">
    <property type="term" value="F:methyltransferase activity"/>
    <property type="evidence" value="ECO:0007669"/>
    <property type="project" value="TreeGrafter"/>
</dbReference>
<dbReference type="CDD" id="cd02440">
    <property type="entry name" value="AdoMet_MTases"/>
    <property type="match status" value="1"/>
</dbReference>
<organism evidence="2 3">
    <name type="scientific">Verruconis gallopava</name>
    <dbReference type="NCBI Taxonomy" id="253628"/>
    <lineage>
        <taxon>Eukaryota</taxon>
        <taxon>Fungi</taxon>
        <taxon>Dikarya</taxon>
        <taxon>Ascomycota</taxon>
        <taxon>Pezizomycotina</taxon>
        <taxon>Dothideomycetes</taxon>
        <taxon>Pleosporomycetidae</taxon>
        <taxon>Venturiales</taxon>
        <taxon>Sympoventuriaceae</taxon>
        <taxon>Verruconis</taxon>
    </lineage>
</organism>
<dbReference type="PANTHER" id="PTHR43591:SF24">
    <property type="entry name" value="2-METHOXY-6-POLYPRENYL-1,4-BENZOQUINOL METHYLASE, MITOCHONDRIAL"/>
    <property type="match status" value="1"/>
</dbReference>
<reference evidence="2 3" key="1">
    <citation type="submission" date="2015-01" db="EMBL/GenBank/DDBJ databases">
        <title>The Genome Sequence of Ochroconis gallopava CBS43764.</title>
        <authorList>
            <consortium name="The Broad Institute Genomics Platform"/>
            <person name="Cuomo C."/>
            <person name="de Hoog S."/>
            <person name="Gorbushina A."/>
            <person name="Stielow B."/>
            <person name="Teixiera M."/>
            <person name="Abouelleil A."/>
            <person name="Chapman S.B."/>
            <person name="Priest M."/>
            <person name="Young S.K."/>
            <person name="Wortman J."/>
            <person name="Nusbaum C."/>
            <person name="Birren B."/>
        </authorList>
    </citation>
    <scope>NUCLEOTIDE SEQUENCE [LARGE SCALE GENOMIC DNA]</scope>
    <source>
        <strain evidence="2 3">CBS 43764</strain>
    </source>
</reference>
<dbReference type="PANTHER" id="PTHR43591">
    <property type="entry name" value="METHYLTRANSFERASE"/>
    <property type="match status" value="1"/>
</dbReference>
<evidence type="ECO:0000313" key="3">
    <source>
        <dbReference type="Proteomes" id="UP000053259"/>
    </source>
</evidence>
<dbReference type="SUPFAM" id="SSF53335">
    <property type="entry name" value="S-adenosyl-L-methionine-dependent methyltransferases"/>
    <property type="match status" value="1"/>
</dbReference>
<evidence type="ECO:0000313" key="2">
    <source>
        <dbReference type="EMBL" id="KIW07998.1"/>
    </source>
</evidence>
<feature type="compositionally biased region" description="Polar residues" evidence="1">
    <location>
        <begin position="65"/>
        <end position="83"/>
    </location>
</feature>
<dbReference type="STRING" id="253628.A0A0D2AMT4"/>
<dbReference type="RefSeq" id="XP_016217867.1">
    <property type="nucleotide sequence ID" value="XM_016353772.1"/>
</dbReference>
<protein>
    <recommendedName>
        <fullName evidence="4">Methyltransferase domain-containing protein</fullName>
    </recommendedName>
</protein>
<dbReference type="EMBL" id="KN847531">
    <property type="protein sequence ID" value="KIW07998.1"/>
    <property type="molecule type" value="Genomic_DNA"/>
</dbReference>
<dbReference type="InParanoid" id="A0A0D2AMT4"/>
<dbReference type="HOGENOM" id="CLU_010595_7_1_1"/>
<evidence type="ECO:0008006" key="4">
    <source>
        <dbReference type="Google" id="ProtNLM"/>
    </source>
</evidence>
<dbReference type="VEuPathDB" id="FungiDB:PV09_00944"/>
<keyword evidence="3" id="KW-1185">Reference proteome</keyword>
<feature type="region of interest" description="Disordered" evidence="1">
    <location>
        <begin position="1"/>
        <end position="83"/>
    </location>
</feature>
<dbReference type="AlphaFoldDB" id="A0A0D2AMT4"/>
<dbReference type="Gene3D" id="3.40.50.150">
    <property type="entry name" value="Vaccinia Virus protein VP39"/>
    <property type="match status" value="1"/>
</dbReference>
<dbReference type="InterPro" id="IPR029063">
    <property type="entry name" value="SAM-dependent_MTases_sf"/>
</dbReference>
<sequence length="371" mass="42223">MEDSKPGHSQEPQQVKQITASPGTKTASKSSSAESLRGTVTYPFGSEQPVIEADPETLAVENDTDSTFGHDSASSTQSMRPSQWDYTYENGRRYHSYGSTPYFSPNDEPENDRLDICAHMFSLLMDGELHYAPIGNDPQRILDLGTGTGIWAIDMADKYPSAFVIGNDISPVQTNVIPPNLQFEVDDIEQEWQYSYQFDFIHCRYLNGAIRDWPKLVQQAFKYTKPGGWVEFMDFTMTFYTNNGEFKPGCAIDMWTRELKAWLASIGVEAEPGPKLKGWITDAGFENIHERNVALPVGMWPKDKKFKEIGTFNLIQFLENLEGFSLRAMTSRGWDIDEIKVFLATVRNEFKNPKFRMQHDGYIIWAQKPAK</sequence>
<dbReference type="Pfam" id="PF13489">
    <property type="entry name" value="Methyltransf_23"/>
    <property type="match status" value="1"/>
</dbReference>
<gene>
    <name evidence="2" type="ORF">PV09_00944</name>
</gene>